<evidence type="ECO:0000256" key="1">
    <source>
        <dbReference type="PROSITE-ProRule" id="PRU00169"/>
    </source>
</evidence>
<dbReference type="GO" id="GO:0000160">
    <property type="term" value="P:phosphorelay signal transduction system"/>
    <property type="evidence" value="ECO:0007669"/>
    <property type="project" value="InterPro"/>
</dbReference>
<sequence>MEPVTILLAEDEGLLLTEFEQALTDAGFGVVAVTSGIKAIKHLNAAEPCMHGVVTDIRFREPPDGWDVARVAREIDPETAVVYISGDSAPDWASKGVPNSIMLEKPFAMAQLVTAISQLLNDRSPPS</sequence>
<dbReference type="EMBL" id="LPUX01000067">
    <property type="protein sequence ID" value="OAP35169.1"/>
    <property type="molecule type" value="Genomic_DNA"/>
</dbReference>
<name>A0A178XIU4_9HYPH</name>
<dbReference type="Pfam" id="PF00072">
    <property type="entry name" value="Response_reg"/>
    <property type="match status" value="1"/>
</dbReference>
<organism evidence="3 4">
    <name type="scientific">Sinorhizobium glycinis</name>
    <dbReference type="NCBI Taxonomy" id="1472378"/>
    <lineage>
        <taxon>Bacteria</taxon>
        <taxon>Pseudomonadati</taxon>
        <taxon>Pseudomonadota</taxon>
        <taxon>Alphaproteobacteria</taxon>
        <taxon>Hyphomicrobiales</taxon>
        <taxon>Rhizobiaceae</taxon>
        <taxon>Sinorhizobium/Ensifer group</taxon>
        <taxon>Sinorhizobium</taxon>
    </lineage>
</organism>
<dbReference type="InterPro" id="IPR001789">
    <property type="entry name" value="Sig_transdc_resp-reg_receiver"/>
</dbReference>
<dbReference type="STRING" id="1472378.AU381_25805"/>
<keyword evidence="1" id="KW-0597">Phosphoprotein</keyword>
<dbReference type="PROSITE" id="PS50110">
    <property type="entry name" value="RESPONSE_REGULATORY"/>
    <property type="match status" value="1"/>
</dbReference>
<feature type="modified residue" description="4-aspartylphosphate" evidence="1">
    <location>
        <position position="56"/>
    </location>
</feature>
<proteinExistence type="predicted"/>
<dbReference type="InterPro" id="IPR011006">
    <property type="entry name" value="CheY-like_superfamily"/>
</dbReference>
<accession>A0A178XIU4</accession>
<dbReference type="AlphaFoldDB" id="A0A178XIU4"/>
<gene>
    <name evidence="3" type="ORF">AU381_25805</name>
</gene>
<dbReference type="SMART" id="SM00448">
    <property type="entry name" value="REC"/>
    <property type="match status" value="1"/>
</dbReference>
<reference evidence="3 4" key="1">
    <citation type="journal article" date="2016" name="Int. J. Syst. Evol. Microbiol.">
        <title>Ensifer glycinis sp. nov., an novel rhizobial species associated with Glycine spp.</title>
        <authorList>
            <person name="Yan H."/>
            <person name="Yan J."/>
            <person name="Sui X.H."/>
            <person name="Wang E.T."/>
            <person name="Chen W.X."/>
            <person name="Zhang X.X."/>
            <person name="Chen W.F."/>
        </authorList>
    </citation>
    <scope>NUCLEOTIDE SEQUENCE [LARGE SCALE GENOMIC DNA]</scope>
    <source>
        <strain evidence="3 4">CCBAU 23380</strain>
    </source>
</reference>
<evidence type="ECO:0000313" key="3">
    <source>
        <dbReference type="EMBL" id="OAP35169.1"/>
    </source>
</evidence>
<evidence type="ECO:0000259" key="2">
    <source>
        <dbReference type="PROSITE" id="PS50110"/>
    </source>
</evidence>
<feature type="domain" description="Response regulatory" evidence="2">
    <location>
        <begin position="5"/>
        <end position="120"/>
    </location>
</feature>
<comment type="caution">
    <text evidence="3">The sequence shown here is derived from an EMBL/GenBank/DDBJ whole genome shotgun (WGS) entry which is preliminary data.</text>
</comment>
<dbReference type="OrthoDB" id="7210814at2"/>
<protein>
    <submittedName>
        <fullName evidence="3">Transcriptional regulator</fullName>
    </submittedName>
</protein>
<dbReference type="RefSeq" id="WP_064244407.1">
    <property type="nucleotide sequence ID" value="NZ_LPUX01000067.1"/>
</dbReference>
<keyword evidence="4" id="KW-1185">Reference proteome</keyword>
<dbReference type="Gene3D" id="3.40.50.2300">
    <property type="match status" value="1"/>
</dbReference>
<dbReference type="Proteomes" id="UP000094025">
    <property type="component" value="Unassembled WGS sequence"/>
</dbReference>
<dbReference type="SUPFAM" id="SSF52172">
    <property type="entry name" value="CheY-like"/>
    <property type="match status" value="1"/>
</dbReference>
<evidence type="ECO:0000313" key="4">
    <source>
        <dbReference type="Proteomes" id="UP000094025"/>
    </source>
</evidence>